<dbReference type="Proteomes" id="UP000215086">
    <property type="component" value="Chromosome"/>
</dbReference>
<evidence type="ECO:0000313" key="8">
    <source>
        <dbReference type="EMBL" id="ASV76369.1"/>
    </source>
</evidence>
<evidence type="ECO:0000256" key="6">
    <source>
        <dbReference type="ARBA" id="ARBA00023002"/>
    </source>
</evidence>
<dbReference type="SMART" id="SM00829">
    <property type="entry name" value="PKS_ER"/>
    <property type="match status" value="1"/>
</dbReference>
<keyword evidence="9" id="KW-1185">Reference proteome</keyword>
<evidence type="ECO:0000256" key="4">
    <source>
        <dbReference type="ARBA" id="ARBA00022723"/>
    </source>
</evidence>
<evidence type="ECO:0000256" key="2">
    <source>
        <dbReference type="ARBA" id="ARBA00008072"/>
    </source>
</evidence>
<dbReference type="Gene3D" id="3.90.180.10">
    <property type="entry name" value="Medium-chain alcohol dehydrogenases, catalytic domain"/>
    <property type="match status" value="1"/>
</dbReference>
<dbReference type="InterPro" id="IPR014187">
    <property type="entry name" value="ADH_Zn_typ-2"/>
</dbReference>
<proteinExistence type="inferred from homology"/>
<dbReference type="PANTHER" id="PTHR42940:SF8">
    <property type="entry name" value="VACUOLAR PROTEIN SORTING-ASSOCIATED PROTEIN 11"/>
    <property type="match status" value="1"/>
</dbReference>
<evidence type="ECO:0000313" key="9">
    <source>
        <dbReference type="Proteomes" id="UP000215086"/>
    </source>
</evidence>
<dbReference type="GO" id="GO:0046872">
    <property type="term" value="F:metal ion binding"/>
    <property type="evidence" value="ECO:0007669"/>
    <property type="project" value="UniProtKB-KW"/>
</dbReference>
<sequence length="342" mass="37644">MHAMILREIAQVNEDSQPLTLAEWPDPVPGPKEILLAVTACGVCHTELDEIEGRATPAFLPIILGHQVVGRVIAIGPEVETFSIGDRVGVAWIFSACGQCTQCTSGEENLCRQFRGTGRDAHGGYAEKMIAHAEFAYRLPDSLADHEVAPLLCAGSIGYRAFRLTKLKDAGRLGLMGFGASGHLVLKMVRAHWPKIDVYVFSRNPAERALAHELGAVWVGDIADRPPELLDAIIDTTPVWRPIVESLGSLRPGGRLVINAIRKEEADKEALLRLSYPEHIWMEKEIKSVANVTRRDVIDFLKLAEAAAIRPVVREYRLEEANRALQDLKFGKTPGAKVLRIS</sequence>
<comment type="similarity">
    <text evidence="2">Belongs to the zinc-containing alcohol dehydrogenase family.</text>
</comment>
<dbReference type="RefSeq" id="WP_095416169.1">
    <property type="nucleotide sequence ID" value="NZ_CP018477.1"/>
</dbReference>
<dbReference type="CDD" id="cd08298">
    <property type="entry name" value="CAD2"/>
    <property type="match status" value="1"/>
</dbReference>
<evidence type="ECO:0000256" key="3">
    <source>
        <dbReference type="ARBA" id="ARBA00013190"/>
    </source>
</evidence>
<comment type="cofactor">
    <cofactor evidence="1">
        <name>Zn(2+)</name>
        <dbReference type="ChEBI" id="CHEBI:29105"/>
    </cofactor>
</comment>
<keyword evidence="4" id="KW-0479">Metal-binding</keyword>
<dbReference type="OrthoDB" id="9806940at2"/>
<reference evidence="8 9" key="1">
    <citation type="journal article" name="Front. Microbiol.">
        <title>Sugar Metabolism of the First Thermophilic Planctomycete Thermogutta terrifontis: Comparative Genomic and Transcriptomic Approaches.</title>
        <authorList>
            <person name="Elcheninov A.G."/>
            <person name="Menzel P."/>
            <person name="Gudbergsdottir S.R."/>
            <person name="Slesarev A.I."/>
            <person name="Kadnikov V.V."/>
            <person name="Krogh A."/>
            <person name="Bonch-Osmolovskaya E.A."/>
            <person name="Peng X."/>
            <person name="Kublanov I.V."/>
        </authorList>
    </citation>
    <scope>NUCLEOTIDE SEQUENCE [LARGE SCALE GENOMIC DNA]</scope>
    <source>
        <strain evidence="8 9">R1</strain>
    </source>
</reference>
<dbReference type="Gene3D" id="3.40.50.720">
    <property type="entry name" value="NAD(P)-binding Rossmann-like Domain"/>
    <property type="match status" value="1"/>
</dbReference>
<gene>
    <name evidence="8" type="ORF">THTE_3768</name>
</gene>
<dbReference type="InterPro" id="IPR020843">
    <property type="entry name" value="ER"/>
</dbReference>
<name>A0A286RK78_9BACT</name>
<evidence type="ECO:0000256" key="1">
    <source>
        <dbReference type="ARBA" id="ARBA00001947"/>
    </source>
</evidence>
<dbReference type="SUPFAM" id="SSF51735">
    <property type="entry name" value="NAD(P)-binding Rossmann-fold domains"/>
    <property type="match status" value="1"/>
</dbReference>
<dbReference type="SUPFAM" id="SSF50129">
    <property type="entry name" value="GroES-like"/>
    <property type="match status" value="1"/>
</dbReference>
<evidence type="ECO:0000256" key="5">
    <source>
        <dbReference type="ARBA" id="ARBA00022833"/>
    </source>
</evidence>
<protein>
    <recommendedName>
        <fullName evidence="3">alcohol dehydrogenase</fullName>
        <ecNumber evidence="3">1.1.1.1</ecNumber>
    </recommendedName>
</protein>
<dbReference type="GO" id="GO:0004022">
    <property type="term" value="F:alcohol dehydrogenase (NAD+) activity"/>
    <property type="evidence" value="ECO:0007669"/>
    <property type="project" value="UniProtKB-EC"/>
</dbReference>
<dbReference type="EC" id="1.1.1.1" evidence="3"/>
<dbReference type="InterPro" id="IPR013154">
    <property type="entry name" value="ADH-like_N"/>
</dbReference>
<organism evidence="8 9">
    <name type="scientific">Thermogutta terrifontis</name>
    <dbReference type="NCBI Taxonomy" id="1331910"/>
    <lineage>
        <taxon>Bacteria</taxon>
        <taxon>Pseudomonadati</taxon>
        <taxon>Planctomycetota</taxon>
        <taxon>Planctomycetia</taxon>
        <taxon>Pirellulales</taxon>
        <taxon>Thermoguttaceae</taxon>
        <taxon>Thermogutta</taxon>
    </lineage>
</organism>
<dbReference type="EMBL" id="CP018477">
    <property type="protein sequence ID" value="ASV76369.1"/>
    <property type="molecule type" value="Genomic_DNA"/>
</dbReference>
<dbReference type="AlphaFoldDB" id="A0A286RK78"/>
<dbReference type="PANTHER" id="PTHR42940">
    <property type="entry name" value="ALCOHOL DEHYDROGENASE 1-RELATED"/>
    <property type="match status" value="1"/>
</dbReference>
<dbReference type="KEGG" id="ttf:THTE_3768"/>
<dbReference type="InterPro" id="IPR036291">
    <property type="entry name" value="NAD(P)-bd_dom_sf"/>
</dbReference>
<evidence type="ECO:0000259" key="7">
    <source>
        <dbReference type="SMART" id="SM00829"/>
    </source>
</evidence>
<dbReference type="Pfam" id="PF08240">
    <property type="entry name" value="ADH_N"/>
    <property type="match status" value="1"/>
</dbReference>
<accession>A0A286RK78</accession>
<keyword evidence="5" id="KW-0862">Zinc</keyword>
<dbReference type="InterPro" id="IPR011032">
    <property type="entry name" value="GroES-like_sf"/>
</dbReference>
<feature type="domain" description="Enoyl reductase (ER)" evidence="7">
    <location>
        <begin position="14"/>
        <end position="339"/>
    </location>
</feature>
<keyword evidence="6 8" id="KW-0560">Oxidoreductase</keyword>
<dbReference type="GO" id="GO:0005737">
    <property type="term" value="C:cytoplasm"/>
    <property type="evidence" value="ECO:0007669"/>
    <property type="project" value="TreeGrafter"/>
</dbReference>